<dbReference type="RefSeq" id="WP_216007501.1">
    <property type="nucleotide sequence ID" value="NZ_JAHKPV010000006.1"/>
</dbReference>
<dbReference type="Proteomes" id="UP000753376">
    <property type="component" value="Unassembled WGS sequence"/>
</dbReference>
<proteinExistence type="predicted"/>
<dbReference type="InterPro" id="IPR019639">
    <property type="entry name" value="DUF2505"/>
</dbReference>
<name>A0ABS6A5X9_9GAMM</name>
<keyword evidence="2" id="KW-1185">Reference proteome</keyword>
<comment type="caution">
    <text evidence="1">The sequence shown here is derived from an EMBL/GenBank/DDBJ whole genome shotgun (WGS) entry which is preliminary data.</text>
</comment>
<organism evidence="1 2">
    <name type="scientific">Marinobacter salexigens</name>
    <dbReference type="NCBI Taxonomy" id="1925763"/>
    <lineage>
        <taxon>Bacteria</taxon>
        <taxon>Pseudomonadati</taxon>
        <taxon>Pseudomonadota</taxon>
        <taxon>Gammaproteobacteria</taxon>
        <taxon>Pseudomonadales</taxon>
        <taxon>Marinobacteraceae</taxon>
        <taxon>Marinobacter</taxon>
    </lineage>
</organism>
<gene>
    <name evidence="1" type="ORF">KO508_06290</name>
</gene>
<reference evidence="1 2" key="1">
    <citation type="submission" date="2021-05" db="EMBL/GenBank/DDBJ databases">
        <title>Draft genomes of bacteria isolated from model marine particles.</title>
        <authorList>
            <person name="Datta M.S."/>
            <person name="Schwartzman J.A."/>
            <person name="Enke T.N."/>
            <person name="Saavedra J."/>
            <person name="Cermak N."/>
            <person name="Cordero O.X."/>
        </authorList>
    </citation>
    <scope>NUCLEOTIDE SEQUENCE [LARGE SCALE GENOMIC DNA]</scope>
    <source>
        <strain evidence="1 2">D2M19</strain>
    </source>
</reference>
<protein>
    <submittedName>
        <fullName evidence="1">DUF2505 domain-containing protein</fullName>
    </submittedName>
</protein>
<dbReference type="Pfam" id="PF10698">
    <property type="entry name" value="DUF2505"/>
    <property type="match status" value="1"/>
</dbReference>
<accession>A0ABS6A5X9</accession>
<evidence type="ECO:0000313" key="1">
    <source>
        <dbReference type="EMBL" id="MBU2873618.1"/>
    </source>
</evidence>
<sequence>MELQLTHPYQVGIGRVLGAFFDKDHILEKNEFLGSRNVRVAELKKDDASAKLVVERQMTTSVEVPGMLSHFHREWNQVRQEEHWFRKSDCEWHCEFRVHIEDVPAKIKGVMRLEGTEEACTNHVTLNVRCDIPLLGKKISAFLREDSKVKMEREYETILQLL</sequence>
<evidence type="ECO:0000313" key="2">
    <source>
        <dbReference type="Proteomes" id="UP000753376"/>
    </source>
</evidence>
<dbReference type="EMBL" id="JAHKPV010000006">
    <property type="protein sequence ID" value="MBU2873618.1"/>
    <property type="molecule type" value="Genomic_DNA"/>
</dbReference>